<name>A0AAV4CEF3_9GAST</name>
<organism evidence="1 2">
    <name type="scientific">Plakobranchus ocellatus</name>
    <dbReference type="NCBI Taxonomy" id="259542"/>
    <lineage>
        <taxon>Eukaryota</taxon>
        <taxon>Metazoa</taxon>
        <taxon>Spiralia</taxon>
        <taxon>Lophotrochozoa</taxon>
        <taxon>Mollusca</taxon>
        <taxon>Gastropoda</taxon>
        <taxon>Heterobranchia</taxon>
        <taxon>Euthyneura</taxon>
        <taxon>Panpulmonata</taxon>
        <taxon>Sacoglossa</taxon>
        <taxon>Placobranchoidea</taxon>
        <taxon>Plakobranchidae</taxon>
        <taxon>Plakobranchus</taxon>
    </lineage>
</organism>
<sequence length="146" mass="16540">MRSPQNSVGLASDSHLILGNTRRTRHVATTASRLLGPGFRHARYAEVSRLPGEAGLMRRLNPRAKRMTNISARTLNLTADSRQGLANPNKLSGSYTNLVCDAVQTMNNWLVCIKDNYDFKLCLMCEEDERWTGKWCEENLEKLNCR</sequence>
<dbReference type="EMBL" id="BLXT01006220">
    <property type="protein sequence ID" value="GFO30080.1"/>
    <property type="molecule type" value="Genomic_DNA"/>
</dbReference>
<accession>A0AAV4CEF3</accession>
<gene>
    <name evidence="1" type="ORF">PoB_005658500</name>
</gene>
<keyword evidence="2" id="KW-1185">Reference proteome</keyword>
<comment type="caution">
    <text evidence="1">The sequence shown here is derived from an EMBL/GenBank/DDBJ whole genome shotgun (WGS) entry which is preliminary data.</text>
</comment>
<reference evidence="1 2" key="1">
    <citation type="journal article" date="2021" name="Elife">
        <title>Chloroplast acquisition without the gene transfer in kleptoplastic sea slugs, Plakobranchus ocellatus.</title>
        <authorList>
            <person name="Maeda T."/>
            <person name="Takahashi S."/>
            <person name="Yoshida T."/>
            <person name="Shimamura S."/>
            <person name="Takaki Y."/>
            <person name="Nagai Y."/>
            <person name="Toyoda A."/>
            <person name="Suzuki Y."/>
            <person name="Arimoto A."/>
            <person name="Ishii H."/>
            <person name="Satoh N."/>
            <person name="Nishiyama T."/>
            <person name="Hasebe M."/>
            <person name="Maruyama T."/>
            <person name="Minagawa J."/>
            <person name="Obokata J."/>
            <person name="Shigenobu S."/>
        </authorList>
    </citation>
    <scope>NUCLEOTIDE SEQUENCE [LARGE SCALE GENOMIC DNA]</scope>
</reference>
<evidence type="ECO:0000313" key="2">
    <source>
        <dbReference type="Proteomes" id="UP000735302"/>
    </source>
</evidence>
<evidence type="ECO:0000313" key="1">
    <source>
        <dbReference type="EMBL" id="GFO30080.1"/>
    </source>
</evidence>
<dbReference type="AlphaFoldDB" id="A0AAV4CEF3"/>
<protein>
    <submittedName>
        <fullName evidence="1">Uncharacterized protein</fullName>
    </submittedName>
</protein>
<dbReference type="Proteomes" id="UP000735302">
    <property type="component" value="Unassembled WGS sequence"/>
</dbReference>
<proteinExistence type="predicted"/>